<feature type="signal peptide" evidence="1">
    <location>
        <begin position="1"/>
        <end position="19"/>
    </location>
</feature>
<name>A0A1H9JPR5_9BACT</name>
<dbReference type="InterPro" id="IPR008969">
    <property type="entry name" value="CarboxyPept-like_regulatory"/>
</dbReference>
<protein>
    <submittedName>
        <fullName evidence="2">CarboxypepD_reg-like domain-containing protein</fullName>
    </submittedName>
</protein>
<dbReference type="STRING" id="478744.SAMN05444359_11814"/>
<gene>
    <name evidence="2" type="ORF">SAMN05444359_11814</name>
</gene>
<keyword evidence="3" id="KW-1185">Reference proteome</keyword>
<evidence type="ECO:0000313" key="2">
    <source>
        <dbReference type="EMBL" id="SEQ88779.1"/>
    </source>
</evidence>
<keyword evidence="1" id="KW-0732">Signal</keyword>
<dbReference type="SUPFAM" id="SSF49464">
    <property type="entry name" value="Carboxypeptidase regulatory domain-like"/>
    <property type="match status" value="1"/>
</dbReference>
<organism evidence="2 3">
    <name type="scientific">Neolewinella agarilytica</name>
    <dbReference type="NCBI Taxonomy" id="478744"/>
    <lineage>
        <taxon>Bacteria</taxon>
        <taxon>Pseudomonadati</taxon>
        <taxon>Bacteroidota</taxon>
        <taxon>Saprospiria</taxon>
        <taxon>Saprospirales</taxon>
        <taxon>Lewinellaceae</taxon>
        <taxon>Neolewinella</taxon>
    </lineage>
</organism>
<dbReference type="OrthoDB" id="848221at2"/>
<dbReference type="InParanoid" id="A0A1H9JPR5"/>
<dbReference type="RefSeq" id="WP_090170230.1">
    <property type="nucleotide sequence ID" value="NZ_FOFB01000018.1"/>
</dbReference>
<evidence type="ECO:0000313" key="3">
    <source>
        <dbReference type="Proteomes" id="UP000199021"/>
    </source>
</evidence>
<accession>A0A1H9JPR5</accession>
<dbReference type="Gene3D" id="2.60.40.1120">
    <property type="entry name" value="Carboxypeptidase-like, regulatory domain"/>
    <property type="match status" value="1"/>
</dbReference>
<feature type="chain" id="PRO_5011738105" evidence="1">
    <location>
        <begin position="20"/>
        <end position="295"/>
    </location>
</feature>
<sequence length="295" mass="32689">MKRILLIVILAAACTSLSAQLEARFGTVVDRATSQPIPRASVGISGTETGTYAHSDGTFSLQRLSTTDTLIFSALGYLPLRFSMREIPDTIRLQALSYDLPTVDFVAKKEKEQVVGLGFQKRKIRGGLIPPVGNQFARYVANPYGEEGLLAAATFQFSRGIRSLNSGGLFRVRVFARKPNMNTFHPGQDLLLETVEFATSWKGGFINIPLREYGIAFPPEGLFIGLEYLAPAGNIPIWEDGRTTGPIIGKYTTTNGTALTFARYRDNFWSIRNLPRWQEEEVPNMAFGAVVVFRR</sequence>
<dbReference type="AlphaFoldDB" id="A0A1H9JPR5"/>
<dbReference type="Proteomes" id="UP000199021">
    <property type="component" value="Unassembled WGS sequence"/>
</dbReference>
<reference evidence="3" key="1">
    <citation type="submission" date="2016-10" db="EMBL/GenBank/DDBJ databases">
        <authorList>
            <person name="Varghese N."/>
            <person name="Submissions S."/>
        </authorList>
    </citation>
    <scope>NUCLEOTIDE SEQUENCE [LARGE SCALE GENOMIC DNA]</scope>
    <source>
        <strain evidence="3">DSM 24740</strain>
    </source>
</reference>
<dbReference type="Pfam" id="PF13715">
    <property type="entry name" value="CarbopepD_reg_2"/>
    <property type="match status" value="1"/>
</dbReference>
<evidence type="ECO:0000256" key="1">
    <source>
        <dbReference type="SAM" id="SignalP"/>
    </source>
</evidence>
<dbReference type="EMBL" id="FOFB01000018">
    <property type="protein sequence ID" value="SEQ88779.1"/>
    <property type="molecule type" value="Genomic_DNA"/>
</dbReference>
<proteinExistence type="predicted"/>